<comment type="caution">
    <text evidence="1">The sequence shown here is derived from an EMBL/GenBank/DDBJ whole genome shotgun (WGS) entry which is preliminary data.</text>
</comment>
<dbReference type="AlphaFoldDB" id="A0A554LIV3"/>
<name>A0A554LIV3_9BACT</name>
<protein>
    <recommendedName>
        <fullName evidence="3">DNA/RNA-binding protein Alba-like domain-containing protein</fullName>
    </recommendedName>
</protein>
<evidence type="ECO:0008006" key="3">
    <source>
        <dbReference type="Google" id="ProtNLM"/>
    </source>
</evidence>
<proteinExistence type="predicted"/>
<evidence type="ECO:0000313" key="1">
    <source>
        <dbReference type="EMBL" id="TSC92815.1"/>
    </source>
</evidence>
<sequence length="96" mass="10629">MVMAMQEVMLSLLAAFIREDIERKGRVVLKVWGNHAVEGAQKAIAAAQSRFEGKRTLTCQVDKPTGEDDQLSGRVTTFILACEQPTPSEVRHESKS</sequence>
<reference evidence="1 2" key="1">
    <citation type="submission" date="2017-07" db="EMBL/GenBank/DDBJ databases">
        <title>Mechanisms for carbon and nitrogen cycling indicate functional differentiation within the Candidate Phyla Radiation.</title>
        <authorList>
            <person name="Danczak R.E."/>
            <person name="Johnston M.D."/>
            <person name="Kenah C."/>
            <person name="Slattery M."/>
            <person name="Wrighton K.C."/>
            <person name="Wilkins M.J."/>
        </authorList>
    </citation>
    <scope>NUCLEOTIDE SEQUENCE [LARGE SCALE GENOMIC DNA]</scope>
    <source>
        <strain evidence="1">Licking1014_7</strain>
    </source>
</reference>
<organism evidence="1 2">
    <name type="scientific">Candidatus Berkelbacteria bacterium Licking1014_7</name>
    <dbReference type="NCBI Taxonomy" id="2017147"/>
    <lineage>
        <taxon>Bacteria</taxon>
        <taxon>Candidatus Berkelbacteria</taxon>
    </lineage>
</organism>
<accession>A0A554LIV3</accession>
<evidence type="ECO:0000313" key="2">
    <source>
        <dbReference type="Proteomes" id="UP000315689"/>
    </source>
</evidence>
<dbReference type="Proteomes" id="UP000315689">
    <property type="component" value="Unassembled WGS sequence"/>
</dbReference>
<gene>
    <name evidence="1" type="ORF">CEN89_445</name>
</gene>
<dbReference type="EMBL" id="VMGK01000013">
    <property type="protein sequence ID" value="TSC92815.1"/>
    <property type="molecule type" value="Genomic_DNA"/>
</dbReference>